<evidence type="ECO:0000313" key="2">
    <source>
        <dbReference type="EMBL" id="KAJ7618714.1"/>
    </source>
</evidence>
<evidence type="ECO:0000256" key="1">
    <source>
        <dbReference type="SAM" id="MobiDB-lite"/>
    </source>
</evidence>
<dbReference type="EMBL" id="JARKIF010000019">
    <property type="protein sequence ID" value="KAJ7618714.1"/>
    <property type="molecule type" value="Genomic_DNA"/>
</dbReference>
<gene>
    <name evidence="2" type="ORF">FB45DRAFT_1033891</name>
</gene>
<protein>
    <submittedName>
        <fullName evidence="2">Uncharacterized protein</fullName>
    </submittedName>
</protein>
<dbReference type="AlphaFoldDB" id="A0AAD7BEH3"/>
<proteinExistence type="predicted"/>
<dbReference type="Proteomes" id="UP001221142">
    <property type="component" value="Unassembled WGS sequence"/>
</dbReference>
<name>A0AAD7BEH3_9AGAR</name>
<organism evidence="2 3">
    <name type="scientific">Roridomyces roridus</name>
    <dbReference type="NCBI Taxonomy" id="1738132"/>
    <lineage>
        <taxon>Eukaryota</taxon>
        <taxon>Fungi</taxon>
        <taxon>Dikarya</taxon>
        <taxon>Basidiomycota</taxon>
        <taxon>Agaricomycotina</taxon>
        <taxon>Agaricomycetes</taxon>
        <taxon>Agaricomycetidae</taxon>
        <taxon>Agaricales</taxon>
        <taxon>Marasmiineae</taxon>
        <taxon>Mycenaceae</taxon>
        <taxon>Roridomyces</taxon>
    </lineage>
</organism>
<accession>A0AAD7BEH3</accession>
<feature type="compositionally biased region" description="Polar residues" evidence="1">
    <location>
        <begin position="1"/>
        <end position="21"/>
    </location>
</feature>
<sequence>MSKLFNATTAQNIDSAENTAQPQPPSPSTHDSHRVDLLRTRNPLVDSACLAPSTRIVILSDADNPPTYFNRYDISRRLFQTTLRLGLRALGPLGDAVRGKQSLLMYDVAYTRIARFTSVSVSLDA</sequence>
<comment type="caution">
    <text evidence="2">The sequence shown here is derived from an EMBL/GenBank/DDBJ whole genome shotgun (WGS) entry which is preliminary data.</text>
</comment>
<reference evidence="2" key="1">
    <citation type="submission" date="2023-03" db="EMBL/GenBank/DDBJ databases">
        <title>Massive genome expansion in bonnet fungi (Mycena s.s.) driven by repeated elements and novel gene families across ecological guilds.</title>
        <authorList>
            <consortium name="Lawrence Berkeley National Laboratory"/>
            <person name="Harder C.B."/>
            <person name="Miyauchi S."/>
            <person name="Viragh M."/>
            <person name="Kuo A."/>
            <person name="Thoen E."/>
            <person name="Andreopoulos B."/>
            <person name="Lu D."/>
            <person name="Skrede I."/>
            <person name="Drula E."/>
            <person name="Henrissat B."/>
            <person name="Morin E."/>
            <person name="Kohler A."/>
            <person name="Barry K."/>
            <person name="LaButti K."/>
            <person name="Morin E."/>
            <person name="Salamov A."/>
            <person name="Lipzen A."/>
            <person name="Mereny Z."/>
            <person name="Hegedus B."/>
            <person name="Baldrian P."/>
            <person name="Stursova M."/>
            <person name="Weitz H."/>
            <person name="Taylor A."/>
            <person name="Grigoriev I.V."/>
            <person name="Nagy L.G."/>
            <person name="Martin F."/>
            <person name="Kauserud H."/>
        </authorList>
    </citation>
    <scope>NUCLEOTIDE SEQUENCE</scope>
    <source>
        <strain evidence="2">9284</strain>
    </source>
</reference>
<keyword evidence="3" id="KW-1185">Reference proteome</keyword>
<evidence type="ECO:0000313" key="3">
    <source>
        <dbReference type="Proteomes" id="UP001221142"/>
    </source>
</evidence>
<feature type="region of interest" description="Disordered" evidence="1">
    <location>
        <begin position="1"/>
        <end position="33"/>
    </location>
</feature>